<dbReference type="Proteomes" id="UP000826462">
    <property type="component" value="Chromosome 2"/>
</dbReference>
<protein>
    <recommendedName>
        <fullName evidence="5">Small-conductance mechanosensitive channel</fullName>
    </recommendedName>
</protein>
<organism evidence="7 8">
    <name type="scientific">Paraburkholderia edwinii</name>
    <dbReference type="NCBI Taxonomy" id="2861782"/>
    <lineage>
        <taxon>Bacteria</taxon>
        <taxon>Pseudomonadati</taxon>
        <taxon>Pseudomonadota</taxon>
        <taxon>Betaproteobacteria</taxon>
        <taxon>Burkholderiales</taxon>
        <taxon>Burkholderiaceae</taxon>
        <taxon>Paraburkholderia</taxon>
    </lineage>
</organism>
<evidence type="ECO:0000256" key="4">
    <source>
        <dbReference type="ARBA" id="ARBA00023136"/>
    </source>
</evidence>
<dbReference type="Pfam" id="PF00027">
    <property type="entry name" value="cNMP_binding"/>
    <property type="match status" value="1"/>
</dbReference>
<dbReference type="SUPFAM" id="SSF50182">
    <property type="entry name" value="Sm-like ribonucleoproteins"/>
    <property type="match status" value="1"/>
</dbReference>
<keyword evidence="5" id="KW-0997">Cell inner membrane</keyword>
<comment type="function">
    <text evidence="5">Mechanosensitive channel that participates in the regulation of osmotic pressure changes within the cell, opening in response to stretch forces in the membrane lipid bilayer, without the need for other proteins. Contributes to normal resistance to hypoosmotic shock. Forms an ion channel of 1.0 nanosiemens conductance with a slight preference for anions.</text>
</comment>
<proteinExistence type="inferred from homology"/>
<feature type="transmembrane region" description="Helical" evidence="5">
    <location>
        <begin position="73"/>
        <end position="93"/>
    </location>
</feature>
<dbReference type="PANTHER" id="PTHR30221:SF1">
    <property type="entry name" value="SMALL-CONDUCTANCE MECHANOSENSITIVE CHANNEL"/>
    <property type="match status" value="1"/>
</dbReference>
<comment type="subcellular location">
    <subcellularLocation>
        <location evidence="5">Cell inner membrane</location>
        <topology evidence="5">Multi-pass membrane protein</topology>
    </subcellularLocation>
    <subcellularLocation>
        <location evidence="1">Membrane</location>
    </subcellularLocation>
</comment>
<dbReference type="CDD" id="cd00038">
    <property type="entry name" value="CAP_ED"/>
    <property type="match status" value="1"/>
</dbReference>
<keyword evidence="5" id="KW-0406">Ion transport</keyword>
<evidence type="ECO:0000313" key="8">
    <source>
        <dbReference type="Proteomes" id="UP000826462"/>
    </source>
</evidence>
<dbReference type="InterPro" id="IPR010920">
    <property type="entry name" value="LSM_dom_sf"/>
</dbReference>
<feature type="transmembrane region" description="Helical" evidence="5">
    <location>
        <begin position="6"/>
        <end position="23"/>
    </location>
</feature>
<dbReference type="SUPFAM" id="SSF51206">
    <property type="entry name" value="cAMP-binding domain-like"/>
    <property type="match status" value="1"/>
</dbReference>
<sequence>MDHPLIIGYAILVVDLAVWRFRLPAQEVPRLFARLLLFAALSYVLFASGLSPFSQAPGFGSMPQHVLGQVLEIIWWLMGARLLGQALDTLLLPSAWRRQRLFQDVFGALVFLAAIVASLGFVLELPIRGLVATSGALAIVLGLAIQSTLSDVFAGIVLNTTEPYQIGDWVSVDDVEGRVVEMNWRATHLLTSQGNVVIVPNAVAAKTKITNNSRPGALHGVKVSLEISPQERPATVISALERAVKSVTSLMSDPAPYVTAKHSTVNSVLYEVAGFVNDMGKKTSVTNELFDLCYRHLASAGVDLRPLSVPAAPAKLDDPREALLRRVELFVTLSRDELHDLAPLLTRKEYEVDDVLVTKEVVPECMTIVESGILSVTLDEADGGKIEVSRLGPGDTMGEQGLLAGMPVRVTVTALSRVVVYRLEKEDLTPLLKRNPDVAREMCELLSRRQDKLSRISSSAAPVAHTEQGVFQWLLDGMRKLHDLTF</sequence>
<comment type="subunit">
    <text evidence="5">Homoheptamer.</text>
</comment>
<feature type="transmembrane region" description="Helical" evidence="5">
    <location>
        <begin position="35"/>
        <end position="53"/>
    </location>
</feature>
<keyword evidence="8" id="KW-1185">Reference proteome</keyword>
<keyword evidence="5" id="KW-1003">Cell membrane</keyword>
<keyword evidence="4 5" id="KW-0472">Membrane</keyword>
<dbReference type="InterPro" id="IPR045275">
    <property type="entry name" value="MscS_archaea/bacteria_type"/>
</dbReference>
<feature type="transmembrane region" description="Helical" evidence="5">
    <location>
        <begin position="105"/>
        <end position="123"/>
    </location>
</feature>
<evidence type="ECO:0000259" key="6">
    <source>
        <dbReference type="PROSITE" id="PS50042"/>
    </source>
</evidence>
<dbReference type="InterPro" id="IPR023408">
    <property type="entry name" value="MscS_beta-dom_sf"/>
</dbReference>
<keyword evidence="5" id="KW-0407">Ion channel</keyword>
<keyword evidence="5" id="KW-0813">Transport</keyword>
<comment type="similarity">
    <text evidence="5">Belongs to the MscS (TC 1.A.23) family.</text>
</comment>
<dbReference type="InterPro" id="IPR014710">
    <property type="entry name" value="RmlC-like_jellyroll"/>
</dbReference>
<name>A0ABX8UXC6_9BURK</name>
<dbReference type="PROSITE" id="PS50042">
    <property type="entry name" value="CNMP_BINDING_3"/>
    <property type="match status" value="1"/>
</dbReference>
<dbReference type="Gene3D" id="2.60.120.10">
    <property type="entry name" value="Jelly Rolls"/>
    <property type="match status" value="1"/>
</dbReference>
<evidence type="ECO:0000256" key="2">
    <source>
        <dbReference type="ARBA" id="ARBA00022692"/>
    </source>
</evidence>
<gene>
    <name evidence="7" type="ORF">KZJ38_29175</name>
</gene>
<dbReference type="InterPro" id="IPR016846">
    <property type="entry name" value="cNMP-bd_ion_channel"/>
</dbReference>
<accession>A0ABX8UXC6</accession>
<dbReference type="Gene3D" id="2.30.30.60">
    <property type="match status" value="1"/>
</dbReference>
<dbReference type="EMBL" id="CP080096">
    <property type="protein sequence ID" value="QYD73678.1"/>
    <property type="molecule type" value="Genomic_DNA"/>
</dbReference>
<evidence type="ECO:0000256" key="3">
    <source>
        <dbReference type="ARBA" id="ARBA00022989"/>
    </source>
</evidence>
<evidence type="ECO:0000256" key="5">
    <source>
        <dbReference type="RuleBase" id="RU369025"/>
    </source>
</evidence>
<dbReference type="InterPro" id="IPR018490">
    <property type="entry name" value="cNMP-bd_dom_sf"/>
</dbReference>
<dbReference type="RefSeq" id="WP_219803532.1">
    <property type="nucleotide sequence ID" value="NZ_CP080096.1"/>
</dbReference>
<keyword evidence="2 5" id="KW-0812">Transmembrane</keyword>
<dbReference type="InterPro" id="IPR000595">
    <property type="entry name" value="cNMP-bd_dom"/>
</dbReference>
<dbReference type="Pfam" id="PF00924">
    <property type="entry name" value="MS_channel_2nd"/>
    <property type="match status" value="1"/>
</dbReference>
<dbReference type="SMART" id="SM00100">
    <property type="entry name" value="cNMP"/>
    <property type="match status" value="1"/>
</dbReference>
<dbReference type="PANTHER" id="PTHR30221">
    <property type="entry name" value="SMALL-CONDUCTANCE MECHANOSENSITIVE CHANNEL"/>
    <property type="match status" value="1"/>
</dbReference>
<evidence type="ECO:0000313" key="7">
    <source>
        <dbReference type="EMBL" id="QYD73678.1"/>
    </source>
</evidence>
<dbReference type="PIRSF" id="PIRSF026673">
    <property type="entry name" value="UCP026673_ion_chan"/>
    <property type="match status" value="1"/>
</dbReference>
<keyword evidence="3 5" id="KW-1133">Transmembrane helix</keyword>
<feature type="domain" description="Cyclic nucleotide-binding" evidence="6">
    <location>
        <begin position="329"/>
        <end position="449"/>
    </location>
</feature>
<reference evidence="7 8" key="1">
    <citation type="submission" date="2021-07" db="EMBL/GenBank/DDBJ databases">
        <title>Paraburkholderia edwinii protects Aspergillus sp. from phenazines by acting as a toxin sponge.</title>
        <authorList>
            <person name="Dahlstrom K.M."/>
            <person name="Newman D.K."/>
        </authorList>
    </citation>
    <scope>NUCLEOTIDE SEQUENCE [LARGE SCALE GENOMIC DNA]</scope>
    <source>
        <strain evidence="7 8">Pe01</strain>
    </source>
</reference>
<dbReference type="InterPro" id="IPR006685">
    <property type="entry name" value="MscS_channel_2nd"/>
</dbReference>
<dbReference type="Gene3D" id="1.10.287.1260">
    <property type="match status" value="1"/>
</dbReference>
<evidence type="ECO:0000256" key="1">
    <source>
        <dbReference type="ARBA" id="ARBA00004370"/>
    </source>
</evidence>